<feature type="domain" description="BTB" evidence="1">
    <location>
        <begin position="15"/>
        <end position="82"/>
    </location>
</feature>
<dbReference type="Gene3D" id="3.30.710.10">
    <property type="entry name" value="Potassium Channel Kv1.1, Chain A"/>
    <property type="match status" value="1"/>
</dbReference>
<keyword evidence="3" id="KW-1185">Reference proteome</keyword>
<dbReference type="STRING" id="1447875.A0A2B7WYW8"/>
<sequence length="138" mass="15551">MLSGLKKHLCNSGLSDAILNIREKVVRVHKVILCSHSDVFSKMFLGNWKEAKDDVVELMEDDPQAVEALVEFMYTCDYSAVKSQLHGHALMSLHIKVFEIADKYNVQPLKGLVRPVFLQFEGLNSNLGDFFSYCSGVL</sequence>
<accession>A0A2B7WYW8</accession>
<dbReference type="PANTHER" id="PTHR47843:SF5">
    <property type="entry name" value="BTB_POZ DOMAIN PROTEIN"/>
    <property type="match status" value="1"/>
</dbReference>
<evidence type="ECO:0000313" key="3">
    <source>
        <dbReference type="Proteomes" id="UP000223968"/>
    </source>
</evidence>
<dbReference type="InterPro" id="IPR011333">
    <property type="entry name" value="SKP1/BTB/POZ_sf"/>
</dbReference>
<dbReference type="InterPro" id="IPR000210">
    <property type="entry name" value="BTB/POZ_dom"/>
</dbReference>
<dbReference type="Proteomes" id="UP000223968">
    <property type="component" value="Unassembled WGS sequence"/>
</dbReference>
<name>A0A2B7WYW8_9EURO</name>
<dbReference type="SMART" id="SM00225">
    <property type="entry name" value="BTB"/>
    <property type="match status" value="1"/>
</dbReference>
<dbReference type="CDD" id="cd18186">
    <property type="entry name" value="BTB_POZ_ZBTB_KLHL-like"/>
    <property type="match status" value="1"/>
</dbReference>
<evidence type="ECO:0000259" key="1">
    <source>
        <dbReference type="PROSITE" id="PS50097"/>
    </source>
</evidence>
<evidence type="ECO:0000313" key="2">
    <source>
        <dbReference type="EMBL" id="PGH04534.1"/>
    </source>
</evidence>
<dbReference type="SUPFAM" id="SSF54695">
    <property type="entry name" value="POZ domain"/>
    <property type="match status" value="1"/>
</dbReference>
<dbReference type="EMBL" id="PDNB01000135">
    <property type="protein sequence ID" value="PGH04534.1"/>
    <property type="molecule type" value="Genomic_DNA"/>
</dbReference>
<dbReference type="OrthoDB" id="6359816at2759"/>
<organism evidence="2 3">
    <name type="scientific">Helicocarpus griseus UAMH5409</name>
    <dbReference type="NCBI Taxonomy" id="1447875"/>
    <lineage>
        <taxon>Eukaryota</taxon>
        <taxon>Fungi</taxon>
        <taxon>Dikarya</taxon>
        <taxon>Ascomycota</taxon>
        <taxon>Pezizomycotina</taxon>
        <taxon>Eurotiomycetes</taxon>
        <taxon>Eurotiomycetidae</taxon>
        <taxon>Onygenales</taxon>
        <taxon>Ajellomycetaceae</taxon>
        <taxon>Helicocarpus</taxon>
    </lineage>
</organism>
<dbReference type="PANTHER" id="PTHR47843">
    <property type="entry name" value="BTB DOMAIN-CONTAINING PROTEIN-RELATED"/>
    <property type="match status" value="1"/>
</dbReference>
<reference evidence="2 3" key="1">
    <citation type="submission" date="2017-10" db="EMBL/GenBank/DDBJ databases">
        <title>Comparative genomics in systemic dimorphic fungi from Ajellomycetaceae.</title>
        <authorList>
            <person name="Munoz J.F."/>
            <person name="Mcewen J.G."/>
            <person name="Clay O.K."/>
            <person name="Cuomo C.A."/>
        </authorList>
    </citation>
    <scope>NUCLEOTIDE SEQUENCE [LARGE SCALE GENOMIC DNA]</scope>
    <source>
        <strain evidence="2 3">UAMH5409</strain>
    </source>
</reference>
<dbReference type="Pfam" id="PF00651">
    <property type="entry name" value="BTB"/>
    <property type="match status" value="1"/>
</dbReference>
<gene>
    <name evidence="2" type="ORF">AJ79_07060</name>
</gene>
<proteinExistence type="predicted"/>
<comment type="caution">
    <text evidence="2">The sequence shown here is derived from an EMBL/GenBank/DDBJ whole genome shotgun (WGS) entry which is preliminary data.</text>
</comment>
<dbReference type="AlphaFoldDB" id="A0A2B7WYW8"/>
<dbReference type="PROSITE" id="PS50097">
    <property type="entry name" value="BTB"/>
    <property type="match status" value="1"/>
</dbReference>
<protein>
    <recommendedName>
        <fullName evidence="1">BTB domain-containing protein</fullName>
    </recommendedName>
</protein>